<gene>
    <name evidence="2" type="ORF">GCM10010515_59790</name>
</gene>
<dbReference type="AlphaFoldDB" id="A0A918U2H4"/>
<dbReference type="EMBL" id="BMWD01000025">
    <property type="protein sequence ID" value="GGX84253.1"/>
    <property type="molecule type" value="Genomic_DNA"/>
</dbReference>
<evidence type="ECO:0000256" key="1">
    <source>
        <dbReference type="SAM" id="SignalP"/>
    </source>
</evidence>
<evidence type="ECO:0008006" key="4">
    <source>
        <dbReference type="Google" id="ProtNLM"/>
    </source>
</evidence>
<dbReference type="RefSeq" id="WP_190038706.1">
    <property type="nucleotide sequence ID" value="NZ_BMWD01000025.1"/>
</dbReference>
<keyword evidence="1" id="KW-0732">Signal</keyword>
<organism evidence="2 3">
    <name type="scientific">Streptomyces fructofermentans</name>
    <dbReference type="NCBI Taxonomy" id="152141"/>
    <lineage>
        <taxon>Bacteria</taxon>
        <taxon>Bacillati</taxon>
        <taxon>Actinomycetota</taxon>
        <taxon>Actinomycetes</taxon>
        <taxon>Kitasatosporales</taxon>
        <taxon>Streptomycetaceae</taxon>
        <taxon>Streptomyces</taxon>
    </lineage>
</organism>
<reference evidence="2" key="1">
    <citation type="journal article" date="2014" name="Int. J. Syst. Evol. Microbiol.">
        <title>Complete genome sequence of Corynebacterium casei LMG S-19264T (=DSM 44701T), isolated from a smear-ripened cheese.</title>
        <authorList>
            <consortium name="US DOE Joint Genome Institute (JGI-PGF)"/>
            <person name="Walter F."/>
            <person name="Albersmeier A."/>
            <person name="Kalinowski J."/>
            <person name="Ruckert C."/>
        </authorList>
    </citation>
    <scope>NUCLEOTIDE SEQUENCE</scope>
    <source>
        <strain evidence="2">JCM 4956</strain>
    </source>
</reference>
<keyword evidence="3" id="KW-1185">Reference proteome</keyword>
<feature type="signal peptide" evidence="1">
    <location>
        <begin position="1"/>
        <end position="26"/>
    </location>
</feature>
<name>A0A918U2H4_9ACTN</name>
<feature type="chain" id="PRO_5037364367" description="Calcium-binding protein" evidence="1">
    <location>
        <begin position="27"/>
        <end position="286"/>
    </location>
</feature>
<sequence>MRIRATVAAVTGALALSALAVPAAQADGNASLASMAPGKSKSSKVTPFAAASPADEVVGDTQITSVSVNGGKDIVVGVSKKKTFTISVTATDPSGIYDGYAQLWHGSDIDNVDGVITPDAEWGTCTATGATTGTCKVTLVADPNENIYANLLAGTWKVWAGAMGNDGDYVITDAYKTARVQRASTLTVNAAPEPVTKGKTVTVTGKLARANWDDLAYHGYTGQSVQLQFRKKTSDTYTTLKTIKSDSAGNLKTTTKATVDGYFRYSFAGTTTTPAVKATGDYVDVR</sequence>
<evidence type="ECO:0000313" key="3">
    <source>
        <dbReference type="Proteomes" id="UP000645555"/>
    </source>
</evidence>
<evidence type="ECO:0000313" key="2">
    <source>
        <dbReference type="EMBL" id="GGX84253.1"/>
    </source>
</evidence>
<accession>A0A918U2H4</accession>
<proteinExistence type="predicted"/>
<dbReference type="Proteomes" id="UP000645555">
    <property type="component" value="Unassembled WGS sequence"/>
</dbReference>
<protein>
    <recommendedName>
        <fullName evidence="4">Calcium-binding protein</fullName>
    </recommendedName>
</protein>
<comment type="caution">
    <text evidence="2">The sequence shown here is derived from an EMBL/GenBank/DDBJ whole genome shotgun (WGS) entry which is preliminary data.</text>
</comment>
<reference evidence="2" key="2">
    <citation type="submission" date="2020-09" db="EMBL/GenBank/DDBJ databases">
        <authorList>
            <person name="Sun Q."/>
            <person name="Ohkuma M."/>
        </authorList>
    </citation>
    <scope>NUCLEOTIDE SEQUENCE</scope>
    <source>
        <strain evidence="2">JCM 4956</strain>
    </source>
</reference>